<dbReference type="RefSeq" id="WP_262994903.1">
    <property type="nucleotide sequence ID" value="NZ_JAOTJC010000011.1"/>
</dbReference>
<evidence type="ECO:0000313" key="1">
    <source>
        <dbReference type="EMBL" id="MCU7555329.1"/>
    </source>
</evidence>
<name>A0ABT2VTZ8_9ALTE</name>
<dbReference type="Proteomes" id="UP001209257">
    <property type="component" value="Unassembled WGS sequence"/>
</dbReference>
<evidence type="ECO:0000313" key="2">
    <source>
        <dbReference type="Proteomes" id="UP001209257"/>
    </source>
</evidence>
<comment type="caution">
    <text evidence="1">The sequence shown here is derived from an EMBL/GenBank/DDBJ whole genome shotgun (WGS) entry which is preliminary data.</text>
</comment>
<reference evidence="2" key="1">
    <citation type="submission" date="2023-07" db="EMBL/GenBank/DDBJ databases">
        <title>Study on multiphase classification of strain Alteromonas salexigens isolated from the Yellow Sea.</title>
        <authorList>
            <person name="Sun L."/>
        </authorList>
    </citation>
    <scope>NUCLEOTIDE SEQUENCE [LARGE SCALE GENOMIC DNA]</scope>
    <source>
        <strain evidence="2">ASW11-19</strain>
    </source>
</reference>
<keyword evidence="2" id="KW-1185">Reference proteome</keyword>
<proteinExistence type="predicted"/>
<sequence length="219" mass="24140">MGQQQVVIGLTEIPNLLGRSETAMGEYNLFLEQIPAELELLFLPPARADREFEKAYVDCLFPASTAAMEVTHPVLQSEAVSVVSAYLFRKSPNGGVASNGLPVIAVRHGLSFGEARKRLNANFVETSGPLQSLNLLMKGRVTHALSYLPDMTGAARRLNVPVPYYDSQGAVYSAEDAFVCKDTEQNRVFLTEVNAFIIQWRLQREQSLSNLAPPKEPQS</sequence>
<dbReference type="SUPFAM" id="SSF53850">
    <property type="entry name" value="Periplasmic binding protein-like II"/>
    <property type="match status" value="1"/>
</dbReference>
<dbReference type="EMBL" id="JAOTJC010000011">
    <property type="protein sequence ID" value="MCU7555329.1"/>
    <property type="molecule type" value="Genomic_DNA"/>
</dbReference>
<gene>
    <name evidence="1" type="ORF">OCL06_12100</name>
</gene>
<evidence type="ECO:0008006" key="3">
    <source>
        <dbReference type="Google" id="ProtNLM"/>
    </source>
</evidence>
<protein>
    <recommendedName>
        <fullName evidence="3">LysR substrate-binding domain-containing protein</fullName>
    </recommendedName>
</protein>
<accession>A0ABT2VTZ8</accession>
<organism evidence="1 2">
    <name type="scientific">Alteromonas salexigens</name>
    <dbReference type="NCBI Taxonomy" id="2982530"/>
    <lineage>
        <taxon>Bacteria</taxon>
        <taxon>Pseudomonadati</taxon>
        <taxon>Pseudomonadota</taxon>
        <taxon>Gammaproteobacteria</taxon>
        <taxon>Alteromonadales</taxon>
        <taxon>Alteromonadaceae</taxon>
        <taxon>Alteromonas/Salinimonas group</taxon>
        <taxon>Alteromonas</taxon>
    </lineage>
</organism>